<dbReference type="AlphaFoldDB" id="A0A2P4EXZ8"/>
<dbReference type="EMBL" id="PPSK01000003">
    <property type="protein sequence ID" value="POB05104.1"/>
    <property type="molecule type" value="Genomic_DNA"/>
</dbReference>
<reference evidence="1 2" key="1">
    <citation type="submission" date="2018-01" db="EMBL/GenBank/DDBJ databases">
        <title>Draft genome of the type strain Pseudomonas oceani DSM 100277 isolated from the deep water in Okinawa trough, northwestern Pacific Ocean.</title>
        <authorList>
            <person name="Gomila M."/>
            <person name="Mulet M."/>
            <person name="Garcia-Valdes E."/>
            <person name="Lalucat J."/>
        </authorList>
    </citation>
    <scope>NUCLEOTIDE SEQUENCE [LARGE SCALE GENOMIC DNA]</scope>
    <source>
        <strain evidence="1 2">DSM 100277</strain>
    </source>
</reference>
<comment type="caution">
    <text evidence="1">The sequence shown here is derived from an EMBL/GenBank/DDBJ whole genome shotgun (WGS) entry which is preliminary data.</text>
</comment>
<organism evidence="1 2">
    <name type="scientific">Halopseudomonas oceani</name>
    <dbReference type="NCBI Taxonomy" id="1708783"/>
    <lineage>
        <taxon>Bacteria</taxon>
        <taxon>Pseudomonadati</taxon>
        <taxon>Pseudomonadota</taxon>
        <taxon>Gammaproteobacteria</taxon>
        <taxon>Pseudomonadales</taxon>
        <taxon>Pseudomonadaceae</taxon>
        <taxon>Halopseudomonas</taxon>
    </lineage>
</organism>
<dbReference type="OrthoDB" id="6808336at2"/>
<evidence type="ECO:0000313" key="1">
    <source>
        <dbReference type="EMBL" id="POB05104.1"/>
    </source>
</evidence>
<proteinExistence type="predicted"/>
<dbReference type="RefSeq" id="WP_104737342.1">
    <property type="nucleotide sequence ID" value="NZ_BMHR01000001.1"/>
</dbReference>
<dbReference type="Proteomes" id="UP000243451">
    <property type="component" value="Unassembled WGS sequence"/>
</dbReference>
<accession>A0A2P4EXZ8</accession>
<keyword evidence="2" id="KW-1185">Reference proteome</keyword>
<dbReference type="InterPro" id="IPR043148">
    <property type="entry name" value="TagF_C"/>
</dbReference>
<dbReference type="SUPFAM" id="SSF53756">
    <property type="entry name" value="UDP-Glycosyltransferase/glycogen phosphorylase"/>
    <property type="match status" value="1"/>
</dbReference>
<evidence type="ECO:0000313" key="2">
    <source>
        <dbReference type="Proteomes" id="UP000243451"/>
    </source>
</evidence>
<protein>
    <recommendedName>
        <fullName evidence="3">CDP-glycerol:poly(Glycerophosphate) glycerophosphotransferase</fullName>
    </recommendedName>
</protein>
<gene>
    <name evidence="1" type="ORF">C1949_04865</name>
</gene>
<name>A0A2P4EXZ8_9GAMM</name>
<sequence>MTNQDVVYFSKMFQAVPALAQVERVLPGTFVSNRRSTLRAAKRIYPDLETARYSKYLGRFSRGNRMLQDAGVIVTGSPYKGFLAPYAAKKCTVFHGTYTLLSREALERNSHFDLLCIIGPRMRSMIERYAGDIDLNTVETGFLPFCEFPDRTELFRLEMLGRLGLNKQYKTLLYTPSRRGYGSWDSVAEQILMTAPREMNLILRPHPSQGLTPRRADKQSIQRLSSIARKRGNALIDLSDWPLSSYLAIADVLVSDANSPAEESMFYDIPLIFTETEALGRKAVVENGRKAKLDQDHIDMRLSLFESGVCADAASALDFTSLVSDALTSCDVFAKKRDNYAKWVFGHRDRLANVRVVEAIKSSFFN</sequence>
<evidence type="ECO:0008006" key="3">
    <source>
        <dbReference type="Google" id="ProtNLM"/>
    </source>
</evidence>
<dbReference type="Gene3D" id="3.40.50.12580">
    <property type="match status" value="1"/>
</dbReference>